<dbReference type="Proteomes" id="UP000008363">
    <property type="component" value="Unassembled WGS sequence"/>
</dbReference>
<dbReference type="InterPro" id="IPR024467">
    <property type="entry name" value="Xre/MbcA/ParS-like_toxin-bd"/>
</dbReference>
<organism evidence="2 3">
    <name type="scientific">Gordonia rhizosphera NBRC 16068</name>
    <dbReference type="NCBI Taxonomy" id="1108045"/>
    <lineage>
        <taxon>Bacteria</taxon>
        <taxon>Bacillati</taxon>
        <taxon>Actinomycetota</taxon>
        <taxon>Actinomycetes</taxon>
        <taxon>Mycobacteriales</taxon>
        <taxon>Gordoniaceae</taxon>
        <taxon>Gordonia</taxon>
    </lineage>
</organism>
<dbReference type="Pfam" id="PF09722">
    <property type="entry name" value="Xre_MbcA_ParS_C"/>
    <property type="match status" value="1"/>
</dbReference>
<protein>
    <recommendedName>
        <fullName evidence="1">Antitoxin Xre/MbcA/ParS-like toxin-binding domain-containing protein</fullName>
    </recommendedName>
</protein>
<reference evidence="2 3" key="1">
    <citation type="submission" date="2012-08" db="EMBL/GenBank/DDBJ databases">
        <title>Whole genome shotgun sequence of Gordonia rhizosphera NBRC 16068.</title>
        <authorList>
            <person name="Takarada H."/>
            <person name="Isaki S."/>
            <person name="Hosoyama A."/>
            <person name="Tsuchikane K."/>
            <person name="Katsumata H."/>
            <person name="Baba S."/>
            <person name="Ohji S."/>
            <person name="Yamazaki S."/>
            <person name="Fujita N."/>
        </authorList>
    </citation>
    <scope>NUCLEOTIDE SEQUENCE [LARGE SCALE GENOMIC DNA]</scope>
    <source>
        <strain evidence="2 3">NBRC 16068</strain>
    </source>
</reference>
<dbReference type="STRING" id="1108045.GORHZ_121_00100"/>
<evidence type="ECO:0000313" key="3">
    <source>
        <dbReference type="Proteomes" id="UP000008363"/>
    </source>
</evidence>
<dbReference type="AlphaFoldDB" id="K6WFR4"/>
<dbReference type="eggNOG" id="ENOG5031IG0">
    <property type="taxonomic scope" value="Bacteria"/>
</dbReference>
<sequence>MKKVGAATARVAADDPWAAFRVQALTSVFTGRELADFAGVSPSQPSRWASGHERPGPSAAAALIDLEHIVARTRLIWGPDAARVWVTSPNVYLGGALPIDVLRMDGPSRVLEALDGEMWGGAA</sequence>
<keyword evidence="3" id="KW-1185">Reference proteome</keyword>
<evidence type="ECO:0000259" key="1">
    <source>
        <dbReference type="Pfam" id="PF09722"/>
    </source>
</evidence>
<feature type="domain" description="Antitoxin Xre/MbcA/ParS-like toxin-binding" evidence="1">
    <location>
        <begin position="77"/>
        <end position="116"/>
    </location>
</feature>
<accession>K6WFR4</accession>
<comment type="caution">
    <text evidence="2">The sequence shown here is derived from an EMBL/GenBank/DDBJ whole genome shotgun (WGS) entry which is preliminary data.</text>
</comment>
<proteinExistence type="predicted"/>
<name>K6WFR4_9ACTN</name>
<evidence type="ECO:0000313" key="2">
    <source>
        <dbReference type="EMBL" id="GAB91017.1"/>
    </source>
</evidence>
<dbReference type="EMBL" id="BAHC01000121">
    <property type="protein sequence ID" value="GAB91017.1"/>
    <property type="molecule type" value="Genomic_DNA"/>
</dbReference>
<gene>
    <name evidence="2" type="ORF">GORHZ_121_00100</name>
</gene>